<evidence type="ECO:0000256" key="2">
    <source>
        <dbReference type="ARBA" id="ARBA00023015"/>
    </source>
</evidence>
<evidence type="ECO:0000313" key="8">
    <source>
        <dbReference type="Proteomes" id="UP000664521"/>
    </source>
</evidence>
<evidence type="ECO:0000256" key="5">
    <source>
        <dbReference type="SAM" id="MobiDB-lite"/>
    </source>
</evidence>
<dbReference type="AlphaFoldDB" id="A0A8H3ED69"/>
<dbReference type="Proteomes" id="UP000664521">
    <property type="component" value="Unassembled WGS sequence"/>
</dbReference>
<comment type="caution">
    <text evidence="7">The sequence shown here is derived from an EMBL/GenBank/DDBJ whole genome shotgun (WGS) entry which is preliminary data.</text>
</comment>
<dbReference type="GO" id="GO:0005634">
    <property type="term" value="C:nucleus"/>
    <property type="evidence" value="ECO:0007669"/>
    <property type="project" value="UniProtKB-SubCell"/>
</dbReference>
<proteinExistence type="predicted"/>
<dbReference type="InterPro" id="IPR047287">
    <property type="entry name" value="Tudor_SGF29_rpt2"/>
</dbReference>
<feature type="compositionally biased region" description="Basic and acidic residues" evidence="5">
    <location>
        <begin position="11"/>
        <end position="23"/>
    </location>
</feature>
<evidence type="ECO:0000259" key="6">
    <source>
        <dbReference type="PROSITE" id="PS51518"/>
    </source>
</evidence>
<dbReference type="Gene3D" id="2.30.30.140">
    <property type="match status" value="1"/>
</dbReference>
<gene>
    <name evidence="7" type="primary">SGF29</name>
    <name evidence="7" type="ORF">HETSPECPRED_000193</name>
</gene>
<dbReference type="PROSITE" id="PS51518">
    <property type="entry name" value="SGF29_C"/>
    <property type="match status" value="1"/>
</dbReference>
<dbReference type="InterPro" id="IPR037802">
    <property type="entry name" value="SGF29"/>
</dbReference>
<accession>A0A8H3ED69</accession>
<evidence type="ECO:0000256" key="1">
    <source>
        <dbReference type="ARBA" id="ARBA00004123"/>
    </source>
</evidence>
<keyword evidence="3" id="KW-0804">Transcription</keyword>
<evidence type="ECO:0000256" key="4">
    <source>
        <dbReference type="ARBA" id="ARBA00023242"/>
    </source>
</evidence>
<reference evidence="7" key="1">
    <citation type="submission" date="2021-03" db="EMBL/GenBank/DDBJ databases">
        <authorList>
            <person name="Tagirdzhanova G."/>
        </authorList>
    </citation>
    <scope>NUCLEOTIDE SEQUENCE</scope>
</reference>
<feature type="domain" description="SGF29 C-terminal" evidence="6">
    <location>
        <begin position="199"/>
        <end position="332"/>
    </location>
</feature>
<dbReference type="Pfam" id="PF07039">
    <property type="entry name" value="SGF29_Tudor"/>
    <property type="match status" value="1"/>
</dbReference>
<feature type="region of interest" description="Disordered" evidence="5">
    <location>
        <begin position="1"/>
        <end position="23"/>
    </location>
</feature>
<feature type="region of interest" description="Disordered" evidence="5">
    <location>
        <begin position="115"/>
        <end position="170"/>
    </location>
</feature>
<sequence length="332" mass="36751">MAARNRPRAGVTKDDSADAHEERNMWNQIVADVKKLKQINAKAAEISTQIVDLEAAMARVDPETGKAIRPTMQQIDDLAQLYREGLRVAEEEQKILNEEPNDVIKNVGILQALRQASEIEPRNSQNPKSRNPKRQKLDTDGAADSPGPSPISVSTTNKLKTHSVRSGSVPLVKDFKEPKEPVVKIEEGSEGSKGPAGEKAGKFVVGAEVAYKQAKMKEDGSQWILCNIKSITDVGNKKRYEVQDPEPDSESGAPGQIYKTSAAALLAIPSPETPLPDYHIGKHVLACYPETTTFYRAEVTGMRKDVCRLRFEDDQNQEMEVGRRYVLDFSNK</sequence>
<name>A0A8H3ED69_9LECA</name>
<dbReference type="EMBL" id="CAJPDS010000001">
    <property type="protein sequence ID" value="CAF9903282.1"/>
    <property type="molecule type" value="Genomic_DNA"/>
</dbReference>
<comment type="subcellular location">
    <subcellularLocation>
        <location evidence="1">Nucleus</location>
    </subcellularLocation>
</comment>
<keyword evidence="4" id="KW-0539">Nucleus</keyword>
<keyword evidence="2" id="KW-0805">Transcription regulation</keyword>
<dbReference type="CDD" id="cd20394">
    <property type="entry name" value="Tudor_SGF29_rpt2"/>
    <property type="match status" value="1"/>
</dbReference>
<dbReference type="PANTHER" id="PTHR21539:SF0">
    <property type="entry name" value="SAGA-ASSOCIATED FACTOR 29"/>
    <property type="match status" value="1"/>
</dbReference>
<protein>
    <submittedName>
        <fullName evidence="7">SAGA HAT/Core module component</fullName>
    </submittedName>
</protein>
<evidence type="ECO:0000256" key="3">
    <source>
        <dbReference type="ARBA" id="ARBA00023163"/>
    </source>
</evidence>
<dbReference type="OrthoDB" id="10265994at2759"/>
<dbReference type="InterPro" id="IPR010750">
    <property type="entry name" value="SGF29_tudor-like_dom"/>
</dbReference>
<keyword evidence="8" id="KW-1185">Reference proteome</keyword>
<organism evidence="7 8">
    <name type="scientific">Heterodermia speciosa</name>
    <dbReference type="NCBI Taxonomy" id="116794"/>
    <lineage>
        <taxon>Eukaryota</taxon>
        <taxon>Fungi</taxon>
        <taxon>Dikarya</taxon>
        <taxon>Ascomycota</taxon>
        <taxon>Pezizomycotina</taxon>
        <taxon>Lecanoromycetes</taxon>
        <taxon>OSLEUM clade</taxon>
        <taxon>Lecanoromycetidae</taxon>
        <taxon>Caliciales</taxon>
        <taxon>Physciaceae</taxon>
        <taxon>Heterodermia</taxon>
    </lineage>
</organism>
<evidence type="ECO:0000313" key="7">
    <source>
        <dbReference type="EMBL" id="CAF9903282.1"/>
    </source>
</evidence>
<dbReference type="PANTHER" id="PTHR21539">
    <property type="entry name" value="SAGA-ASSOCIATED FACTOR 29"/>
    <property type="match status" value="1"/>
</dbReference>
<dbReference type="GO" id="GO:0000124">
    <property type="term" value="C:SAGA complex"/>
    <property type="evidence" value="ECO:0007669"/>
    <property type="project" value="InterPro"/>
</dbReference>
<dbReference type="CDD" id="cd20393">
    <property type="entry name" value="Tudor_SGF29_rpt1"/>
    <property type="match status" value="1"/>
</dbReference>
<dbReference type="InterPro" id="IPR047288">
    <property type="entry name" value="Tudor_SGF29_rpt1"/>
</dbReference>